<proteinExistence type="predicted"/>
<accession>A0A4Y2WSM3</accession>
<sequence>MLKEEHEEWNFIDEDIPVAATHEDLGFCQAVCEQDQEINFDDSDRNEWVEENPPTNTEMRQALNILKRGARRKGVDGFSVETPGLLTDPVPISPSSDSLTDAWAPNVHKLCYNQAFCGLCDALMLIDSSTAISTCVDPTVLPYELIHSRNRGIVGHNVSLPRAWQVLVV</sequence>
<keyword evidence="2" id="KW-1185">Reference proteome</keyword>
<dbReference type="Proteomes" id="UP000499080">
    <property type="component" value="Unassembled WGS sequence"/>
</dbReference>
<dbReference type="AlphaFoldDB" id="A0A4Y2WSM3"/>
<name>A0A4Y2WSM3_ARAVE</name>
<comment type="caution">
    <text evidence="1">The sequence shown here is derived from an EMBL/GenBank/DDBJ whole genome shotgun (WGS) entry which is preliminary data.</text>
</comment>
<dbReference type="EMBL" id="BGPR01064870">
    <property type="protein sequence ID" value="GBO39776.1"/>
    <property type="molecule type" value="Genomic_DNA"/>
</dbReference>
<reference evidence="1 2" key="1">
    <citation type="journal article" date="2019" name="Sci. Rep.">
        <title>Orb-weaving spider Araneus ventricosus genome elucidates the spidroin gene catalogue.</title>
        <authorList>
            <person name="Kono N."/>
            <person name="Nakamura H."/>
            <person name="Ohtoshi R."/>
            <person name="Moran D.A.P."/>
            <person name="Shinohara A."/>
            <person name="Yoshida Y."/>
            <person name="Fujiwara M."/>
            <person name="Mori M."/>
            <person name="Tomita M."/>
            <person name="Arakawa K."/>
        </authorList>
    </citation>
    <scope>NUCLEOTIDE SEQUENCE [LARGE SCALE GENOMIC DNA]</scope>
</reference>
<gene>
    <name evidence="1" type="ORF">AVEN_139516_1</name>
</gene>
<protein>
    <submittedName>
        <fullName evidence="1">Uncharacterized protein</fullName>
    </submittedName>
</protein>
<evidence type="ECO:0000313" key="1">
    <source>
        <dbReference type="EMBL" id="GBO39776.1"/>
    </source>
</evidence>
<organism evidence="1 2">
    <name type="scientific">Araneus ventricosus</name>
    <name type="common">Orbweaver spider</name>
    <name type="synonym">Epeira ventricosa</name>
    <dbReference type="NCBI Taxonomy" id="182803"/>
    <lineage>
        <taxon>Eukaryota</taxon>
        <taxon>Metazoa</taxon>
        <taxon>Ecdysozoa</taxon>
        <taxon>Arthropoda</taxon>
        <taxon>Chelicerata</taxon>
        <taxon>Arachnida</taxon>
        <taxon>Araneae</taxon>
        <taxon>Araneomorphae</taxon>
        <taxon>Entelegynae</taxon>
        <taxon>Araneoidea</taxon>
        <taxon>Araneidae</taxon>
        <taxon>Araneus</taxon>
    </lineage>
</organism>
<evidence type="ECO:0000313" key="2">
    <source>
        <dbReference type="Proteomes" id="UP000499080"/>
    </source>
</evidence>